<reference evidence="3 7" key="4">
    <citation type="submission" date="2020-09" db="EMBL/GenBank/DDBJ databases">
        <authorList>
            <person name="Ashkenazy H."/>
        </authorList>
    </citation>
    <scope>NUCLEOTIDE SEQUENCE [LARGE SCALE GENOMIC DNA]</scope>
    <source>
        <strain evidence="7">cv. Cdm-0</strain>
    </source>
</reference>
<reference evidence="5" key="1">
    <citation type="journal article" date="2016" name="Proc. Natl. Acad. Sci. U.S.A.">
        <title>Chromosome-level assembly of Arabidopsis thaliana Ler reveals the extent of translocation and inversion polymorphisms.</title>
        <authorList>
            <person name="Zapata L."/>
            <person name="Ding J."/>
            <person name="Willing E.M."/>
            <person name="Hartwig B."/>
            <person name="Bezdan D."/>
            <person name="Jiao W.B."/>
            <person name="Patel V."/>
            <person name="Velikkakam James G."/>
            <person name="Koornneef M."/>
            <person name="Ossowski S."/>
            <person name="Schneeberger K."/>
        </authorList>
    </citation>
    <scope>NUCLEOTIDE SEQUENCE [LARGE SCALE GENOMIC DNA]</scope>
    <source>
        <strain evidence="5">cv. Landsberg erecta</strain>
    </source>
</reference>
<name>A0A384KGA9_ARATH</name>
<dbReference type="GeneID" id="824757"/>
<dbReference type="Proteomes" id="UP000516314">
    <property type="component" value="Chromosome 3"/>
</dbReference>
<dbReference type="Araport" id="AT3G55910"/>
<dbReference type="OMA" id="IDIYFIR"/>
<evidence type="ECO:0000313" key="5">
    <source>
        <dbReference type="Proteomes" id="UP000078284"/>
    </source>
</evidence>
<evidence type="ECO:0000313" key="7">
    <source>
        <dbReference type="Proteomes" id="UP000516314"/>
    </source>
</evidence>
<organism evidence="4 5">
    <name type="scientific">Arabidopsis thaliana</name>
    <name type="common">Mouse-ear cress</name>
    <dbReference type="NCBI Taxonomy" id="3702"/>
    <lineage>
        <taxon>Eukaryota</taxon>
        <taxon>Viridiplantae</taxon>
        <taxon>Streptophyta</taxon>
        <taxon>Embryophyta</taxon>
        <taxon>Tracheophyta</taxon>
        <taxon>Spermatophyta</taxon>
        <taxon>Magnoliopsida</taxon>
        <taxon>eudicotyledons</taxon>
        <taxon>Gunneridae</taxon>
        <taxon>Pentapetalae</taxon>
        <taxon>rosids</taxon>
        <taxon>malvids</taxon>
        <taxon>Brassicales</taxon>
        <taxon>Brassicaceae</taxon>
        <taxon>Camelineae</taxon>
        <taxon>Arabidopsis</taxon>
    </lineage>
</organism>
<evidence type="ECO:0000313" key="3">
    <source>
        <dbReference type="EMBL" id="CAD5325944.1"/>
    </source>
</evidence>
<dbReference type="ExpressionAtlas" id="A0A384KGA9">
    <property type="expression patterns" value="baseline and differential"/>
</dbReference>
<accession>A0A384KGA9</accession>
<dbReference type="DNASU" id="824757"/>
<evidence type="ECO:0000313" key="6">
    <source>
        <dbReference type="Proteomes" id="UP000434276"/>
    </source>
</evidence>
<dbReference type="Proteomes" id="UP000078284">
    <property type="component" value="Chromosome 3"/>
</dbReference>
<dbReference type="EMBL" id="LR881468">
    <property type="protein sequence ID" value="CAD5325944.1"/>
    <property type="molecule type" value="Genomic_DNA"/>
</dbReference>
<evidence type="ECO:0000313" key="2">
    <source>
        <dbReference type="EMBL" id="CAA0386674.1"/>
    </source>
</evidence>
<dbReference type="SMR" id="A0A384KGA9"/>
<dbReference type="KEGG" id="ath:AT3G55910"/>
<evidence type="ECO:0000313" key="1">
    <source>
        <dbReference type="Araport" id="AT3G55910"/>
    </source>
</evidence>
<proteinExistence type="predicted"/>
<dbReference type="EMBL" id="LUHQ01000003">
    <property type="protein sequence ID" value="OAP02415.1"/>
    <property type="molecule type" value="Genomic_DNA"/>
</dbReference>
<evidence type="ECO:0000313" key="4">
    <source>
        <dbReference type="EMBL" id="OAP02415.1"/>
    </source>
</evidence>
<dbReference type="EMBL" id="CACSHJ010000089">
    <property type="protein sequence ID" value="CAA0386674.1"/>
    <property type="molecule type" value="Genomic_DNA"/>
</dbReference>
<dbReference type="AlphaFoldDB" id="A0A384KGA9"/>
<reference evidence="2 6" key="3">
    <citation type="submission" date="2019-12" db="EMBL/GenBank/DDBJ databases">
        <authorList>
            <person name="Jiao W.-B."/>
            <person name="Schneeberger K."/>
        </authorList>
    </citation>
    <scope>NUCLEOTIDE SEQUENCE [LARGE SCALE GENOMIC DNA]</scope>
    <source>
        <strain evidence="6">cv. C24</strain>
    </source>
</reference>
<protein>
    <submittedName>
        <fullName evidence="3">(thale cress) hypothetical protein</fullName>
    </submittedName>
</protein>
<dbReference type="Proteomes" id="UP000434276">
    <property type="component" value="Unassembled WGS sequence"/>
</dbReference>
<reference evidence="4" key="2">
    <citation type="submission" date="2016-03" db="EMBL/GenBank/DDBJ databases">
        <title>Full-length assembly of Arabidopsis thaliana Ler reveals the complement of translocations and inversions.</title>
        <authorList>
            <person name="Zapata L."/>
            <person name="Schneeberger K."/>
            <person name="Ossowski S."/>
        </authorList>
    </citation>
    <scope>NUCLEOTIDE SEQUENCE [LARGE SCALE GENOMIC DNA]</scope>
    <source>
        <tissue evidence="4">Leaf</tissue>
    </source>
</reference>
<sequence>MKKALTTRHPPIDVYCICREVTEVMEKLHAADAETIPLASNIQMVNMVNNYVIMSYGLLHDDYEYGAITESCRKDVLLLLRELFPRKIYLWEN</sequence>
<gene>
    <name evidence="1" type="ordered locus">At3g55910</name>
    <name evidence="4" type="ordered locus">AXX17_At3g50530</name>
    <name evidence="3" type="ORF">AT9943_LOCUS13745</name>
    <name evidence="2" type="ORF">C24_LOCUS15851</name>
</gene>
<dbReference type="OrthoDB" id="10269057at2759"/>
<dbReference type="RefSeq" id="NP_191150.1">
    <property type="nucleotide sequence ID" value="NM_115449.3"/>
</dbReference>